<dbReference type="Gene3D" id="3.40.50.11660">
    <property type="entry name" value="Glycosyl transferase family 10, C-terminal domain"/>
    <property type="match status" value="1"/>
</dbReference>
<dbReference type="RefSeq" id="WP_280756930.1">
    <property type="nucleotide sequence ID" value="NZ_JARXXW010000010.1"/>
</dbReference>
<sequence>MAAIRISTIGAPGDYKSGLLPAVCKSLGYEIHWVKPSDCDLLIICPFENLNKKKLRWCPRPIRPFISSLNETIESVLNQRRSLPITLFQTGENIRPDFANTDYAISFDLGISDAKHFRLPYWMEMVDWSNEDVYGNLNPRYGRLLDLERLMKPLGDDFLKRPQVAAIFASHLREPRGTLLRAVKRQIDVAEFGMSFNPNIKNHHESGLIKYDELQRFAFNLCPENGMFPGYYTEKIPEAFMAGCLPITWADDNVLVDFNPKAMINLAPMSRNGFSELGEILHSPKILSTYANEALLIHQPSIEPFKEFIQNILKASLS</sequence>
<dbReference type="SUPFAM" id="SSF53756">
    <property type="entry name" value="UDP-Glycosyltransferase/glycogen phosphorylase"/>
    <property type="match status" value="1"/>
</dbReference>
<dbReference type="Proteomes" id="UP001161160">
    <property type="component" value="Unassembled WGS sequence"/>
</dbReference>
<dbReference type="AlphaFoldDB" id="A0AA43MB88"/>
<dbReference type="Pfam" id="PF00852">
    <property type="entry name" value="Glyco_transf_10"/>
    <property type="match status" value="1"/>
</dbReference>
<dbReference type="InterPro" id="IPR055270">
    <property type="entry name" value="Glyco_tran_10_C"/>
</dbReference>
<gene>
    <name evidence="3" type="ORF">M2127_001928</name>
</gene>
<proteinExistence type="predicted"/>
<organism evidence="3 4">
    <name type="scientific">Polynucleobacter sphagniphilus</name>
    <dbReference type="NCBI Taxonomy" id="1743169"/>
    <lineage>
        <taxon>Bacteria</taxon>
        <taxon>Pseudomonadati</taxon>
        <taxon>Pseudomonadota</taxon>
        <taxon>Betaproteobacteria</taxon>
        <taxon>Burkholderiales</taxon>
        <taxon>Burkholderiaceae</taxon>
        <taxon>Polynucleobacter</taxon>
    </lineage>
</organism>
<evidence type="ECO:0000313" key="3">
    <source>
        <dbReference type="EMBL" id="MDH6504602.1"/>
    </source>
</evidence>
<reference evidence="3" key="1">
    <citation type="submission" date="2023-04" db="EMBL/GenBank/DDBJ databases">
        <title>Genome Encyclopedia of Bacteria and Archaea VI: Functional Genomics of Type Strains.</title>
        <authorList>
            <person name="Whitman W."/>
        </authorList>
    </citation>
    <scope>NUCLEOTIDE SEQUENCE</scope>
    <source>
        <strain evidence="3">Enz.4-51</strain>
    </source>
</reference>
<comment type="caution">
    <text evidence="3">The sequence shown here is derived from an EMBL/GenBank/DDBJ whole genome shotgun (WGS) entry which is preliminary data.</text>
</comment>
<keyword evidence="4" id="KW-1185">Reference proteome</keyword>
<protein>
    <recommendedName>
        <fullName evidence="5">Alpha-(1,3)-fucosyltransferase FucT N-terminal domain-containing protein</fullName>
    </recommendedName>
</protein>
<name>A0AA43MB88_9BURK</name>
<feature type="domain" description="Alpha-(1,3)-fucosyltransferase FucT N-terminal" evidence="2">
    <location>
        <begin position="85"/>
        <end position="123"/>
    </location>
</feature>
<dbReference type="EMBL" id="JARXYA010000010">
    <property type="protein sequence ID" value="MDH6504602.1"/>
    <property type="molecule type" value="Genomic_DNA"/>
</dbReference>
<dbReference type="InterPro" id="IPR041058">
    <property type="entry name" value="FucT_N"/>
</dbReference>
<feature type="domain" description="Fucosyltransferase C-terminal" evidence="1">
    <location>
        <begin position="161"/>
        <end position="264"/>
    </location>
</feature>
<evidence type="ECO:0000259" key="2">
    <source>
        <dbReference type="Pfam" id="PF18025"/>
    </source>
</evidence>
<dbReference type="InterPro" id="IPR038577">
    <property type="entry name" value="GT10-like_C_sf"/>
</dbReference>
<dbReference type="Pfam" id="PF18025">
    <property type="entry name" value="FucT_N"/>
    <property type="match status" value="1"/>
</dbReference>
<evidence type="ECO:0000313" key="4">
    <source>
        <dbReference type="Proteomes" id="UP001161160"/>
    </source>
</evidence>
<evidence type="ECO:0008006" key="5">
    <source>
        <dbReference type="Google" id="ProtNLM"/>
    </source>
</evidence>
<accession>A0AA43MB88</accession>
<evidence type="ECO:0000259" key="1">
    <source>
        <dbReference type="Pfam" id="PF00852"/>
    </source>
</evidence>